<dbReference type="InterPro" id="IPR006674">
    <property type="entry name" value="HD_domain"/>
</dbReference>
<dbReference type="PROSITE" id="PS51831">
    <property type="entry name" value="HD"/>
    <property type="match status" value="1"/>
</dbReference>
<dbReference type="eggNOG" id="COG1418">
    <property type="taxonomic scope" value="Bacteria"/>
</dbReference>
<organism evidence="3 4">
    <name type="scientific">Sharpea azabuensis</name>
    <dbReference type="NCBI Taxonomy" id="322505"/>
    <lineage>
        <taxon>Bacteria</taxon>
        <taxon>Bacillati</taxon>
        <taxon>Bacillota</taxon>
        <taxon>Erysipelotrichia</taxon>
        <taxon>Erysipelotrichales</taxon>
        <taxon>Coprobacillaceae</taxon>
        <taxon>Sharpea</taxon>
    </lineage>
</organism>
<feature type="region of interest" description="Disordered" evidence="1">
    <location>
        <begin position="140"/>
        <end position="161"/>
    </location>
</feature>
<evidence type="ECO:0000313" key="3">
    <source>
        <dbReference type="EMBL" id="SEI92565.1"/>
    </source>
</evidence>
<evidence type="ECO:0000313" key="4">
    <source>
        <dbReference type="Proteomes" id="UP000183028"/>
    </source>
</evidence>
<feature type="domain" description="HD" evidence="2">
    <location>
        <begin position="25"/>
        <end position="124"/>
    </location>
</feature>
<dbReference type="EMBL" id="FNYK01000035">
    <property type="protein sequence ID" value="SEI92565.1"/>
    <property type="molecule type" value="Genomic_DNA"/>
</dbReference>
<protein>
    <recommendedName>
        <fullName evidence="2">HD domain-containing protein</fullName>
    </recommendedName>
</protein>
<reference evidence="4" key="1">
    <citation type="submission" date="2016-10" db="EMBL/GenBank/DDBJ databases">
        <authorList>
            <person name="Varghese N."/>
        </authorList>
    </citation>
    <scope>NUCLEOTIDE SEQUENCE [LARGE SCALE GENOMIC DNA]</scope>
    <source>
        <strain evidence="4">DSM 20406</strain>
    </source>
</reference>
<dbReference type="SMART" id="SM00471">
    <property type="entry name" value="HDc"/>
    <property type="match status" value="1"/>
</dbReference>
<dbReference type="AlphaFoldDB" id="A0A1H6UX07"/>
<dbReference type="CDD" id="cd00077">
    <property type="entry name" value="HDc"/>
    <property type="match status" value="1"/>
</dbReference>
<keyword evidence="4" id="KW-1185">Reference proteome</keyword>
<dbReference type="OrthoDB" id="9797344at2"/>
<dbReference type="SUPFAM" id="SSF109604">
    <property type="entry name" value="HD-domain/PDEase-like"/>
    <property type="match status" value="1"/>
</dbReference>
<dbReference type="Pfam" id="PF01966">
    <property type="entry name" value="HD"/>
    <property type="match status" value="1"/>
</dbReference>
<name>A0A1H6UX07_9FIRM</name>
<accession>A0A1H6UX07</accession>
<evidence type="ECO:0000259" key="2">
    <source>
        <dbReference type="PROSITE" id="PS51831"/>
    </source>
</evidence>
<dbReference type="InterPro" id="IPR003607">
    <property type="entry name" value="HD/PDEase_dom"/>
</dbReference>
<gene>
    <name evidence="3" type="ORF">SAMN04487834_103516</name>
</gene>
<dbReference type="STRING" id="322505.SAMN04487836_13417"/>
<dbReference type="PANTHER" id="PTHR33594:SF1">
    <property type="entry name" value="HD_PDEASE DOMAIN-CONTAINING PROTEIN"/>
    <property type="match status" value="1"/>
</dbReference>
<sequence>MTKEVHDSLLSDLQEFFKDDYSGHDFNHTMRVYKLANNIAIQEHANLEIVSLAALLHDVDDVKLTQSINYQNARLLMNKYGIDQATQEEVIAIIQDVSFKGNQSKSPSTLEGKIVQDADRLDAIGAIGIARAFTFGGNHNRPLYNDEKPERNMDETSYRQHQSSTINHFYEKLLLLKDMMNTECARVLADQRHQFMVNYLEEFFDEIEGKK</sequence>
<dbReference type="PANTHER" id="PTHR33594">
    <property type="entry name" value="SUPERFAMILY HYDROLASE, PUTATIVE (AFU_ORTHOLOGUE AFUA_1G03035)-RELATED"/>
    <property type="match status" value="1"/>
</dbReference>
<dbReference type="RefSeq" id="WP_074732286.1">
    <property type="nucleotide sequence ID" value="NZ_CACVTN010000084.1"/>
</dbReference>
<evidence type="ECO:0000256" key="1">
    <source>
        <dbReference type="SAM" id="MobiDB-lite"/>
    </source>
</evidence>
<dbReference type="Gene3D" id="1.20.58.1910">
    <property type="match status" value="1"/>
</dbReference>
<proteinExistence type="predicted"/>
<dbReference type="Gene3D" id="1.10.472.50">
    <property type="entry name" value="HD-domain/PDEase-like"/>
    <property type="match status" value="1"/>
</dbReference>
<dbReference type="Proteomes" id="UP000183028">
    <property type="component" value="Unassembled WGS sequence"/>
</dbReference>
<feature type="compositionally biased region" description="Basic and acidic residues" evidence="1">
    <location>
        <begin position="144"/>
        <end position="158"/>
    </location>
</feature>